<keyword evidence="2" id="KW-1185">Reference proteome</keyword>
<dbReference type="Gene3D" id="3.55.40.10">
    <property type="entry name" value="minor pseudopilin epsh domain"/>
    <property type="match status" value="1"/>
</dbReference>
<reference evidence="1 2" key="1">
    <citation type="submission" date="2023-01" db="EMBL/GenBank/DDBJ databases">
        <title>Novel species of the genus Vogesella isolated from rivers.</title>
        <authorList>
            <person name="Lu H."/>
        </authorList>
    </citation>
    <scope>NUCLEOTIDE SEQUENCE [LARGE SCALE GENOMIC DNA]</scope>
    <source>
        <strain evidence="1 2">SH7W</strain>
    </source>
</reference>
<protein>
    <recommendedName>
        <fullName evidence="3">Type IV fimbrial biogenesis protein FimT</fullName>
    </recommendedName>
</protein>
<name>A0ABT5I7B5_VOGIN</name>
<sequence length="179" mass="19684">MSRVSGFSLLQLLMTLLLGGIVLSFAIPAWSGMVRDRVLQAYISRLNVLLLRARNDALLRQQPVHVCAVNMKLNQDPQGCFASPPLSAGERLWSEGVLLYQDRAGGRLALYDSKEALQVLPLKATPAAPQLLVSVPRFEVGEWGGLKNVQSVRFTVQDQYGGCQQLLVSVPMRIRALPC</sequence>
<accession>A0ABT5I7B5</accession>
<dbReference type="SUPFAM" id="SSF54523">
    <property type="entry name" value="Pili subunits"/>
    <property type="match status" value="1"/>
</dbReference>
<organism evidence="1 2">
    <name type="scientific">Vogesella indigofera</name>
    <name type="common">Pseudomonas indigofera</name>
    <dbReference type="NCBI Taxonomy" id="45465"/>
    <lineage>
        <taxon>Bacteria</taxon>
        <taxon>Pseudomonadati</taxon>
        <taxon>Pseudomonadota</taxon>
        <taxon>Betaproteobacteria</taxon>
        <taxon>Neisseriales</taxon>
        <taxon>Chromobacteriaceae</taxon>
        <taxon>Vogesella</taxon>
    </lineage>
</organism>
<gene>
    <name evidence="1" type="ORF">PQU93_14025</name>
</gene>
<proteinExistence type="predicted"/>
<dbReference type="InterPro" id="IPR045584">
    <property type="entry name" value="Pilin-like"/>
</dbReference>
<comment type="caution">
    <text evidence="1">The sequence shown here is derived from an EMBL/GenBank/DDBJ whole genome shotgun (WGS) entry which is preliminary data.</text>
</comment>
<dbReference type="EMBL" id="JAQQKY010000009">
    <property type="protein sequence ID" value="MDC7691888.1"/>
    <property type="molecule type" value="Genomic_DNA"/>
</dbReference>
<dbReference type="RefSeq" id="WP_272803718.1">
    <property type="nucleotide sequence ID" value="NZ_JAQQKY010000009.1"/>
</dbReference>
<evidence type="ECO:0000313" key="2">
    <source>
        <dbReference type="Proteomes" id="UP001221566"/>
    </source>
</evidence>
<dbReference type="Proteomes" id="UP001221566">
    <property type="component" value="Unassembled WGS sequence"/>
</dbReference>
<evidence type="ECO:0008006" key="3">
    <source>
        <dbReference type="Google" id="ProtNLM"/>
    </source>
</evidence>
<evidence type="ECO:0000313" key="1">
    <source>
        <dbReference type="EMBL" id="MDC7691888.1"/>
    </source>
</evidence>